<accession>A0A2P5D635</accession>
<feature type="compositionally biased region" description="Basic and acidic residues" evidence="1">
    <location>
        <begin position="14"/>
        <end position="33"/>
    </location>
</feature>
<gene>
    <name evidence="2" type="ORF">PanWU01x14_093540</name>
</gene>
<dbReference type="EMBL" id="JXTB01000060">
    <property type="protein sequence ID" value="PON68747.1"/>
    <property type="molecule type" value="Genomic_DNA"/>
</dbReference>
<feature type="non-terminal residue" evidence="2">
    <location>
        <position position="61"/>
    </location>
</feature>
<protein>
    <submittedName>
        <fullName evidence="2">Uncharacterized protein</fullName>
    </submittedName>
</protein>
<keyword evidence="3" id="KW-1185">Reference proteome</keyword>
<proteinExistence type="predicted"/>
<dbReference type="AlphaFoldDB" id="A0A2P5D635"/>
<feature type="compositionally biased region" description="Polar residues" evidence="1">
    <location>
        <begin position="1"/>
        <end position="13"/>
    </location>
</feature>
<comment type="caution">
    <text evidence="2">The sequence shown here is derived from an EMBL/GenBank/DDBJ whole genome shotgun (WGS) entry which is preliminary data.</text>
</comment>
<feature type="region of interest" description="Disordered" evidence="1">
    <location>
        <begin position="1"/>
        <end position="37"/>
    </location>
</feature>
<evidence type="ECO:0000256" key="1">
    <source>
        <dbReference type="SAM" id="MobiDB-lite"/>
    </source>
</evidence>
<name>A0A2P5D635_PARAD</name>
<organism evidence="2 3">
    <name type="scientific">Parasponia andersonii</name>
    <name type="common">Sponia andersonii</name>
    <dbReference type="NCBI Taxonomy" id="3476"/>
    <lineage>
        <taxon>Eukaryota</taxon>
        <taxon>Viridiplantae</taxon>
        <taxon>Streptophyta</taxon>
        <taxon>Embryophyta</taxon>
        <taxon>Tracheophyta</taxon>
        <taxon>Spermatophyta</taxon>
        <taxon>Magnoliopsida</taxon>
        <taxon>eudicotyledons</taxon>
        <taxon>Gunneridae</taxon>
        <taxon>Pentapetalae</taxon>
        <taxon>rosids</taxon>
        <taxon>fabids</taxon>
        <taxon>Rosales</taxon>
        <taxon>Cannabaceae</taxon>
        <taxon>Parasponia</taxon>
    </lineage>
</organism>
<dbReference type="Proteomes" id="UP000237105">
    <property type="component" value="Unassembled WGS sequence"/>
</dbReference>
<evidence type="ECO:0000313" key="3">
    <source>
        <dbReference type="Proteomes" id="UP000237105"/>
    </source>
</evidence>
<sequence length="61" mass="7286">MVSQDINRTAQDNYKNKKNELHEHFIDNGRDENSLDPPRAHRSILEDIAQEIWNKCIDFFD</sequence>
<evidence type="ECO:0000313" key="2">
    <source>
        <dbReference type="EMBL" id="PON68747.1"/>
    </source>
</evidence>
<reference evidence="3" key="1">
    <citation type="submission" date="2016-06" db="EMBL/GenBank/DDBJ databases">
        <title>Parallel loss of symbiosis genes in relatives of nitrogen-fixing non-legume Parasponia.</title>
        <authorList>
            <person name="Van Velzen R."/>
            <person name="Holmer R."/>
            <person name="Bu F."/>
            <person name="Rutten L."/>
            <person name="Van Zeijl A."/>
            <person name="Liu W."/>
            <person name="Santuari L."/>
            <person name="Cao Q."/>
            <person name="Sharma T."/>
            <person name="Shen D."/>
            <person name="Roswanjaya Y."/>
            <person name="Wardhani T."/>
            <person name="Kalhor M.S."/>
            <person name="Jansen J."/>
            <person name="Van den Hoogen J."/>
            <person name="Gungor B."/>
            <person name="Hartog M."/>
            <person name="Hontelez J."/>
            <person name="Verver J."/>
            <person name="Yang W.-C."/>
            <person name="Schijlen E."/>
            <person name="Repin R."/>
            <person name="Schilthuizen M."/>
            <person name="Schranz E."/>
            <person name="Heidstra R."/>
            <person name="Miyata K."/>
            <person name="Fedorova E."/>
            <person name="Kohlen W."/>
            <person name="Bisseling T."/>
            <person name="Smit S."/>
            <person name="Geurts R."/>
        </authorList>
    </citation>
    <scope>NUCLEOTIDE SEQUENCE [LARGE SCALE GENOMIC DNA]</scope>
    <source>
        <strain evidence="3">cv. WU1-14</strain>
    </source>
</reference>